<dbReference type="EMBL" id="JAPKNK010000013">
    <property type="protein sequence ID" value="MCX5571991.1"/>
    <property type="molecule type" value="Genomic_DNA"/>
</dbReference>
<dbReference type="SMART" id="SM01119">
    <property type="entry name" value="D-ser_dehydrat"/>
    <property type="match status" value="1"/>
</dbReference>
<dbReference type="PANTHER" id="PTHR28004:SF2">
    <property type="entry name" value="D-SERINE DEHYDRATASE"/>
    <property type="match status" value="1"/>
</dbReference>
<organism evidence="4 5">
    <name type="scientific">Kaistia nematophila</name>
    <dbReference type="NCBI Taxonomy" id="2994654"/>
    <lineage>
        <taxon>Bacteria</taxon>
        <taxon>Pseudomonadati</taxon>
        <taxon>Pseudomonadota</taxon>
        <taxon>Alphaproteobacteria</taxon>
        <taxon>Hyphomicrobiales</taxon>
        <taxon>Kaistiaceae</taxon>
        <taxon>Kaistia</taxon>
    </lineage>
</organism>
<dbReference type="AlphaFoldDB" id="A0A9X3E528"/>
<sequence length="382" mass="40665">MRRGVAGLNEPLIGLRNGRPRLETPALILDADAFEANLQALTGMARTAGLGLRPHAKSHKCAEIARRQLDAGALGIACAKVGELLALFEAGINPLMLTAPVASRLKIDRLTEAAQRGAVLTVVVDRPDLIADYADSAREAGVSLDVLVECDVGQRRTGVATPEGVVALARQVADESSLRFVGVQGYAGFVQHIFDHEARRTENRLAMGRLLAIVEALDAAGLSPAIVTGGGTGSHLLDFEDKVLTEVQAGSYVFMDEDYRRVDLHGTGADVFGTALFLTVTVIAHNIRGEAIIDAGSKSFAVDGPAPRAYLDGREFGSIAFVGDEFGRLDTLPGKPVPSIGTRLECSVPHCDPTVNLHDFLHVVRADKLEDIWPIEARGLSD</sequence>
<dbReference type="InterPro" id="IPR029066">
    <property type="entry name" value="PLP-binding_barrel"/>
</dbReference>
<comment type="similarity">
    <text evidence="1">Belongs to the DSD1 family.</text>
</comment>
<evidence type="ECO:0000256" key="2">
    <source>
        <dbReference type="ARBA" id="ARBA00023239"/>
    </source>
</evidence>
<dbReference type="Gene3D" id="2.40.37.20">
    <property type="entry name" value="D-serine dehydratase-like domain"/>
    <property type="match status" value="1"/>
</dbReference>
<evidence type="ECO:0000259" key="3">
    <source>
        <dbReference type="SMART" id="SM01119"/>
    </source>
</evidence>
<dbReference type="InterPro" id="IPR001608">
    <property type="entry name" value="Ala_racemase_N"/>
</dbReference>
<dbReference type="GO" id="GO:0008721">
    <property type="term" value="F:D-serine ammonia-lyase activity"/>
    <property type="evidence" value="ECO:0007669"/>
    <property type="project" value="TreeGrafter"/>
</dbReference>
<evidence type="ECO:0000313" key="4">
    <source>
        <dbReference type="EMBL" id="MCX5571991.1"/>
    </source>
</evidence>
<evidence type="ECO:0000256" key="1">
    <source>
        <dbReference type="ARBA" id="ARBA00005323"/>
    </source>
</evidence>
<accession>A0A9X3E528</accession>
<dbReference type="Gene3D" id="3.20.20.10">
    <property type="entry name" value="Alanine racemase"/>
    <property type="match status" value="1"/>
</dbReference>
<dbReference type="RefSeq" id="WP_266340949.1">
    <property type="nucleotide sequence ID" value="NZ_JAPKNK010000013.1"/>
</dbReference>
<dbReference type="CDD" id="cd06819">
    <property type="entry name" value="PLPDE_III_LS_D-TA"/>
    <property type="match status" value="1"/>
</dbReference>
<keyword evidence="2" id="KW-0456">Lyase</keyword>
<dbReference type="Proteomes" id="UP001144805">
    <property type="component" value="Unassembled WGS sequence"/>
</dbReference>
<gene>
    <name evidence="4" type="ORF">OSH07_22510</name>
</gene>
<dbReference type="InterPro" id="IPR026956">
    <property type="entry name" value="D-ser_dehydrat-like_dom"/>
</dbReference>
<feature type="domain" description="D-serine dehydratase-like" evidence="3">
    <location>
        <begin position="275"/>
        <end position="365"/>
    </location>
</feature>
<dbReference type="SUPFAM" id="SSF51419">
    <property type="entry name" value="PLP-binding barrel"/>
    <property type="match status" value="1"/>
</dbReference>
<keyword evidence="5" id="KW-1185">Reference proteome</keyword>
<reference evidence="4" key="1">
    <citation type="submission" date="2022-11" db="EMBL/GenBank/DDBJ databases">
        <title>Biodiversity and phylogenetic relationships of bacteria.</title>
        <authorList>
            <person name="Machado R.A.R."/>
            <person name="Bhat A."/>
            <person name="Loulou A."/>
            <person name="Kallel S."/>
        </authorList>
    </citation>
    <scope>NUCLEOTIDE SEQUENCE</scope>
    <source>
        <strain evidence="4">K-TC2</strain>
    </source>
</reference>
<dbReference type="InterPro" id="IPR051466">
    <property type="entry name" value="D-amino_acid_metab_enzyme"/>
</dbReference>
<dbReference type="InterPro" id="IPR042208">
    <property type="entry name" value="D-ser_dehydrat-like_sf"/>
</dbReference>
<dbReference type="GO" id="GO:0036088">
    <property type="term" value="P:D-serine catabolic process"/>
    <property type="evidence" value="ECO:0007669"/>
    <property type="project" value="TreeGrafter"/>
</dbReference>
<name>A0A9X3E528_9HYPH</name>
<dbReference type="Pfam" id="PF01168">
    <property type="entry name" value="Ala_racemase_N"/>
    <property type="match status" value="1"/>
</dbReference>
<protein>
    <submittedName>
        <fullName evidence="4">DSD1 family PLP-dependent enzyme</fullName>
    </submittedName>
</protein>
<dbReference type="PANTHER" id="PTHR28004">
    <property type="entry name" value="ZGC:162816-RELATED"/>
    <property type="match status" value="1"/>
</dbReference>
<proteinExistence type="inferred from homology"/>
<evidence type="ECO:0000313" key="5">
    <source>
        <dbReference type="Proteomes" id="UP001144805"/>
    </source>
</evidence>
<dbReference type="Pfam" id="PF14031">
    <property type="entry name" value="D-ser_dehydrat"/>
    <property type="match status" value="1"/>
</dbReference>
<comment type="caution">
    <text evidence="4">The sequence shown here is derived from an EMBL/GenBank/DDBJ whole genome shotgun (WGS) entry which is preliminary data.</text>
</comment>